<evidence type="ECO:0000256" key="10">
    <source>
        <dbReference type="SAM" id="Phobius"/>
    </source>
</evidence>
<feature type="transmembrane region" description="Helical" evidence="10">
    <location>
        <begin position="362"/>
        <end position="380"/>
    </location>
</feature>
<dbReference type="GO" id="GO:0008982">
    <property type="term" value="F:protein-N(PI)-phosphohistidine-sugar phosphotransferase activity"/>
    <property type="evidence" value="ECO:0007669"/>
    <property type="project" value="UniProtKB-UniRule"/>
</dbReference>
<dbReference type="PANTHER" id="PTHR33989">
    <property type="match status" value="1"/>
</dbReference>
<organism evidence="12 13">
    <name type="scientific">Brachyspira pilosicoli</name>
    <name type="common">Serpulina pilosicoli</name>
    <dbReference type="NCBI Taxonomy" id="52584"/>
    <lineage>
        <taxon>Bacteria</taxon>
        <taxon>Pseudomonadati</taxon>
        <taxon>Spirochaetota</taxon>
        <taxon>Spirochaetia</taxon>
        <taxon>Brachyspirales</taxon>
        <taxon>Brachyspiraceae</taxon>
        <taxon>Brachyspira</taxon>
    </lineage>
</organism>
<feature type="transmembrane region" description="Helical" evidence="10">
    <location>
        <begin position="34"/>
        <end position="54"/>
    </location>
</feature>
<evidence type="ECO:0000259" key="11">
    <source>
        <dbReference type="PROSITE" id="PS51105"/>
    </source>
</evidence>
<proteinExistence type="predicted"/>
<evidence type="ECO:0000256" key="5">
    <source>
        <dbReference type="ARBA" id="ARBA00022683"/>
    </source>
</evidence>
<dbReference type="NCBIfam" id="TIGR00410">
    <property type="entry name" value="lacE"/>
    <property type="match status" value="1"/>
</dbReference>
<dbReference type="InterPro" id="IPR004501">
    <property type="entry name" value="PTS_EIIC_3"/>
</dbReference>
<comment type="caution">
    <text evidence="12">The sequence shown here is derived from an EMBL/GenBank/DDBJ whole genome shotgun (WGS) entry which is preliminary data.</text>
</comment>
<evidence type="ECO:0000256" key="1">
    <source>
        <dbReference type="ARBA" id="ARBA00004651"/>
    </source>
</evidence>
<feature type="transmembrane region" description="Helical" evidence="10">
    <location>
        <begin position="200"/>
        <end position="220"/>
    </location>
</feature>
<evidence type="ECO:0000256" key="6">
    <source>
        <dbReference type="ARBA" id="ARBA00022692"/>
    </source>
</evidence>
<feature type="domain" description="PTS EIIC type-3" evidence="11">
    <location>
        <begin position="11"/>
        <end position="431"/>
    </location>
</feature>
<keyword evidence="2 9" id="KW-0813">Transport</keyword>
<sequence>MTFKEKATDFMENKFLPKMVQIASNKYLVAIKDGFVFTTPFIIVGSFVLLLFNLPLQDPNNFLYFEPYSIFVKRFQTEFIQIYNCTMGMMALFGAFGIGYSFAGHYNMDKPTCGFVSLYAFLLLSAKSITATMIGSAASLLHVTENTNIAIVDARYLDAKGLFIAIICGLVTVEISRFLMEKNIMIKLPDSVPPAIAKSFEILIPIAVISILFQIVNVIIQNKLHVMIPDLLLTFIQPLLNMADGLPAIIIFLLLIHVLWFCGIHGANIVGPIMGFTATLNLSINQAALTAGEQIPKIFAGEWMSFFAYTGGAGSTLGLCIAMLMSKNAQVKAIGKLAIVPGIFNINEPIIFGIPIVMNPLFAIPFVLTPIIDAIISYILMELNIISRIVALVPWTTPSPLGAFIATNLNFLAPVLVLGLVVLDYFIYKPFLNIYIKQLEKEEIAAVS</sequence>
<evidence type="ECO:0000313" key="13">
    <source>
        <dbReference type="Proteomes" id="UP000323176"/>
    </source>
</evidence>
<evidence type="ECO:0000256" key="3">
    <source>
        <dbReference type="ARBA" id="ARBA00022475"/>
    </source>
</evidence>
<keyword evidence="8 9" id="KW-0472">Membrane</keyword>
<dbReference type="AlphaFoldDB" id="A0A5C8F847"/>
<dbReference type="InterPro" id="IPR004796">
    <property type="entry name" value="PTS_IIC_cello"/>
</dbReference>
<dbReference type="OrthoDB" id="1641940at2"/>
<dbReference type="Proteomes" id="UP000323176">
    <property type="component" value="Unassembled WGS sequence"/>
</dbReference>
<feature type="transmembrane region" description="Helical" evidence="10">
    <location>
        <begin position="269"/>
        <end position="291"/>
    </location>
</feature>
<evidence type="ECO:0000256" key="2">
    <source>
        <dbReference type="ARBA" id="ARBA00022448"/>
    </source>
</evidence>
<dbReference type="GO" id="GO:0005886">
    <property type="term" value="C:plasma membrane"/>
    <property type="evidence" value="ECO:0007669"/>
    <property type="project" value="UniProtKB-SubCell"/>
</dbReference>
<dbReference type="PROSITE" id="PS51105">
    <property type="entry name" value="PTS_EIIC_TYPE_3"/>
    <property type="match status" value="1"/>
</dbReference>
<evidence type="ECO:0000313" key="12">
    <source>
        <dbReference type="EMBL" id="TXJ46455.1"/>
    </source>
</evidence>
<dbReference type="GO" id="GO:1901264">
    <property type="term" value="P:carbohydrate derivative transport"/>
    <property type="evidence" value="ECO:0007669"/>
    <property type="project" value="TreeGrafter"/>
</dbReference>
<gene>
    <name evidence="12" type="ORF">EPJ72_02095</name>
</gene>
<comment type="function">
    <text evidence="9">The phosphoenolpyruvate-dependent sugar phosphotransferase system (PTS), a major carbohydrate active -transport system, catalyzes the phosphorylation of incoming sugar substrates concomitant with their translocation across the cell membrane.</text>
</comment>
<reference evidence="12 13" key="1">
    <citation type="journal article" date="1992" name="Lakartidningen">
        <title>[Penicillin V and not amoxicillin is the first choice preparation in acute otitis].</title>
        <authorList>
            <person name="Kamme C."/>
            <person name="Lundgren K."/>
            <person name="Prellner K."/>
        </authorList>
    </citation>
    <scope>NUCLEOTIDE SEQUENCE [LARGE SCALE GENOMIC DNA]</scope>
    <source>
        <strain evidence="12 13">PC5538III-hc</strain>
    </source>
</reference>
<feature type="transmembrane region" description="Helical" evidence="10">
    <location>
        <begin position="80"/>
        <end position="103"/>
    </location>
</feature>
<dbReference type="GO" id="GO:0009401">
    <property type="term" value="P:phosphoenolpyruvate-dependent sugar phosphotransferase system"/>
    <property type="evidence" value="ECO:0007669"/>
    <property type="project" value="UniProtKB-KW"/>
</dbReference>
<feature type="transmembrane region" description="Helical" evidence="10">
    <location>
        <begin position="337"/>
        <end position="356"/>
    </location>
</feature>
<keyword evidence="3 9" id="KW-1003">Cell membrane</keyword>
<accession>A0A5C8F847</accession>
<evidence type="ECO:0000256" key="8">
    <source>
        <dbReference type="ARBA" id="ARBA00023136"/>
    </source>
</evidence>
<keyword evidence="7 10" id="KW-1133">Transmembrane helix</keyword>
<dbReference type="PANTHER" id="PTHR33989:SF8">
    <property type="entry name" value="PERMEASE IIC COMPONENT"/>
    <property type="match status" value="1"/>
</dbReference>
<evidence type="ECO:0000256" key="7">
    <source>
        <dbReference type="ARBA" id="ARBA00022989"/>
    </source>
</evidence>
<protein>
    <recommendedName>
        <fullName evidence="9">Permease IIC component</fullName>
    </recommendedName>
</protein>
<evidence type="ECO:0000256" key="4">
    <source>
        <dbReference type="ARBA" id="ARBA00022597"/>
    </source>
</evidence>
<dbReference type="InterPro" id="IPR051088">
    <property type="entry name" value="PTS_Sugar-EIIC/EIIB"/>
</dbReference>
<comment type="subcellular location">
    <subcellularLocation>
        <location evidence="1">Cell membrane</location>
        <topology evidence="1">Multi-pass membrane protein</topology>
    </subcellularLocation>
</comment>
<dbReference type="EMBL" id="SAXY01000013">
    <property type="protein sequence ID" value="TXJ46455.1"/>
    <property type="molecule type" value="Genomic_DNA"/>
</dbReference>
<dbReference type="PIRSF" id="PIRSF006351">
    <property type="entry name" value="PTS_EIIC-Cellobiose"/>
    <property type="match status" value="1"/>
</dbReference>
<dbReference type="Pfam" id="PF02378">
    <property type="entry name" value="PTS_EIIC"/>
    <property type="match status" value="1"/>
</dbReference>
<keyword evidence="5" id="KW-0598">Phosphotransferase system</keyword>
<feature type="transmembrane region" description="Helical" evidence="10">
    <location>
        <begin position="303"/>
        <end position="325"/>
    </location>
</feature>
<feature type="transmembrane region" description="Helical" evidence="10">
    <location>
        <begin position="115"/>
        <end position="141"/>
    </location>
</feature>
<keyword evidence="4 9" id="KW-0762">Sugar transport</keyword>
<feature type="transmembrane region" description="Helical" evidence="10">
    <location>
        <begin position="240"/>
        <end position="262"/>
    </location>
</feature>
<feature type="transmembrane region" description="Helical" evidence="10">
    <location>
        <begin position="411"/>
        <end position="428"/>
    </location>
</feature>
<evidence type="ECO:0000256" key="9">
    <source>
        <dbReference type="PIRNR" id="PIRNR006351"/>
    </source>
</evidence>
<name>A0A5C8F847_BRAPL</name>
<keyword evidence="6 10" id="KW-0812">Transmembrane</keyword>
<dbReference type="InterPro" id="IPR003352">
    <property type="entry name" value="PTS_EIIC"/>
</dbReference>
<feature type="transmembrane region" description="Helical" evidence="10">
    <location>
        <begin position="161"/>
        <end position="179"/>
    </location>
</feature>